<evidence type="ECO:0000256" key="1">
    <source>
        <dbReference type="SAM" id="Phobius"/>
    </source>
</evidence>
<name>Q91TU4_TUHV1</name>
<dbReference type="KEGG" id="vg:921157"/>
<protein>
    <submittedName>
        <fullName evidence="2">T17</fullName>
    </submittedName>
</protein>
<dbReference type="Proteomes" id="UP000137095">
    <property type="component" value="Segment"/>
</dbReference>
<evidence type="ECO:0000313" key="3">
    <source>
        <dbReference type="Proteomes" id="UP000137095"/>
    </source>
</evidence>
<keyword evidence="1" id="KW-0812">Transmembrane</keyword>
<sequence>MCCFIYLFWCVWFSVNADTVWPIDESWRWPIYKTLSLSEGKTRSNRQSVVYGNDTDPEPTVLNGNRIENFRSLLPNGEDLLRCACTRAFNETQMNAIDAWLNRTSSALASMCKLYRVEVVSSISGISGTVSGSWSVRNVTLEVTHETVECSIGIESKPCWVVLLQKMATGVWHRVVSTPVSDAAAQTIVVDQRGCVIGSKGFGFVVVFGPSALKCDRLSTAGAYVLATRWKPAGGVSGAWRCDIWTCEESRVNTSERTAGYPTDPVIHSTVSYLAPVRSPQARSVAVRASLWTLVTVSAVGVGFYAVWQLFIMPHRLTYSAPSGSPIDRSL</sequence>
<keyword evidence="1" id="KW-1133">Transmembrane helix</keyword>
<dbReference type="EMBL" id="AF281817">
    <property type="protein sequence ID" value="AAK57043.1"/>
    <property type="molecule type" value="Genomic_DNA"/>
</dbReference>
<organism evidence="2 3">
    <name type="scientific">Tupaiid herpesvirus 1 (strain 1)</name>
    <name type="common">TuHV-1</name>
    <name type="synonym">Herpesvirus tupaia (strain 1)</name>
    <dbReference type="NCBI Taxonomy" id="10397"/>
    <lineage>
        <taxon>Viruses</taxon>
        <taxon>Duplodnaviria</taxon>
        <taxon>Heunggongvirae</taxon>
        <taxon>Peploviricota</taxon>
        <taxon>Herviviricetes</taxon>
        <taxon>Herpesvirales</taxon>
        <taxon>Orthoherpesviridae</taxon>
        <taxon>Betaherpesvirinae</taxon>
        <taxon>Quwivirus</taxon>
        <taxon>Quwivirus tupaiidbeta1</taxon>
    </lineage>
</organism>
<evidence type="ECO:0000313" key="2">
    <source>
        <dbReference type="EMBL" id="AAK57043.1"/>
    </source>
</evidence>
<keyword evidence="1" id="KW-0472">Membrane</keyword>
<dbReference type="RefSeq" id="NP_116348.1">
    <property type="nucleotide sequence ID" value="NC_002794.1"/>
</dbReference>
<reference evidence="2 3" key="1">
    <citation type="journal article" date="2001" name="J. Virol.">
        <title>Analysis and characterization of the complete genome of tupaia (tree shrew) herpesvirus.</title>
        <authorList>
            <person name="Bahr U."/>
            <person name="Darai G."/>
        </authorList>
    </citation>
    <scope>NUCLEOTIDE SEQUENCE [LARGE SCALE GENOMIC DNA]</scope>
    <source>
        <strain evidence="2">2</strain>
    </source>
</reference>
<accession>Q91TU4</accession>
<organismHost>
    <name type="scientific">Tupaia belangeri</name>
    <name type="common">Common tree shrew</name>
    <name type="synonym">Tupaia glis belangeri</name>
    <dbReference type="NCBI Taxonomy" id="37347"/>
</organismHost>
<keyword evidence="3" id="KW-1185">Reference proteome</keyword>
<feature type="transmembrane region" description="Helical" evidence="1">
    <location>
        <begin position="289"/>
        <end position="308"/>
    </location>
</feature>
<proteinExistence type="predicted"/>
<dbReference type="GeneID" id="921157"/>